<keyword evidence="4" id="KW-1185">Reference proteome</keyword>
<name>A0ABD2HZS0_HETSC</name>
<evidence type="ECO:0000313" key="3">
    <source>
        <dbReference type="EMBL" id="KAL3069368.1"/>
    </source>
</evidence>
<accession>A0ABD2HZS0</accession>
<dbReference type="InterPro" id="IPR029071">
    <property type="entry name" value="Ubiquitin-like_domsf"/>
</dbReference>
<sequence>MIQFGFSQFCTVIMLPLMMPSFAEGIKIQVRYSSREFTVEVNEKDTVPTVKQKIRATNEERHKPKLNGFIELSKCEFDCKYAFLSSTWKTMDEYGIGEGRTIYMKVHRLESKLTTAVICCCCSWF</sequence>
<dbReference type="AlphaFoldDB" id="A0ABD2HZS0"/>
<protein>
    <recommendedName>
        <fullName evidence="2">Ubiquitin-like domain-containing protein</fullName>
    </recommendedName>
</protein>
<dbReference type="PROSITE" id="PS50053">
    <property type="entry name" value="UBIQUITIN_2"/>
    <property type="match status" value="1"/>
</dbReference>
<feature type="domain" description="Ubiquitin-like" evidence="2">
    <location>
        <begin position="26"/>
        <end position="111"/>
    </location>
</feature>
<feature type="signal peptide" evidence="1">
    <location>
        <begin position="1"/>
        <end position="25"/>
    </location>
</feature>
<dbReference type="SUPFAM" id="SSF54236">
    <property type="entry name" value="Ubiquitin-like"/>
    <property type="match status" value="1"/>
</dbReference>
<gene>
    <name evidence="3" type="ORF">niasHS_018093</name>
</gene>
<dbReference type="EMBL" id="JBICCN010000429">
    <property type="protein sequence ID" value="KAL3069368.1"/>
    <property type="molecule type" value="Genomic_DNA"/>
</dbReference>
<feature type="chain" id="PRO_5044804628" description="Ubiquitin-like domain-containing protein" evidence="1">
    <location>
        <begin position="26"/>
        <end position="125"/>
    </location>
</feature>
<dbReference type="Proteomes" id="UP001620645">
    <property type="component" value="Unassembled WGS sequence"/>
</dbReference>
<dbReference type="Gene3D" id="3.10.20.90">
    <property type="entry name" value="Phosphatidylinositol 3-kinase Catalytic Subunit, Chain A, domain 1"/>
    <property type="match status" value="1"/>
</dbReference>
<dbReference type="InterPro" id="IPR000626">
    <property type="entry name" value="Ubiquitin-like_dom"/>
</dbReference>
<evidence type="ECO:0000313" key="4">
    <source>
        <dbReference type="Proteomes" id="UP001620645"/>
    </source>
</evidence>
<proteinExistence type="predicted"/>
<evidence type="ECO:0000259" key="2">
    <source>
        <dbReference type="PROSITE" id="PS50053"/>
    </source>
</evidence>
<comment type="caution">
    <text evidence="3">The sequence shown here is derived from an EMBL/GenBank/DDBJ whole genome shotgun (WGS) entry which is preliminary data.</text>
</comment>
<reference evidence="3 4" key="1">
    <citation type="submission" date="2024-10" db="EMBL/GenBank/DDBJ databases">
        <authorList>
            <person name="Kim D."/>
        </authorList>
    </citation>
    <scope>NUCLEOTIDE SEQUENCE [LARGE SCALE GENOMIC DNA]</scope>
    <source>
        <strain evidence="3">Taebaek</strain>
    </source>
</reference>
<evidence type="ECO:0000256" key="1">
    <source>
        <dbReference type="SAM" id="SignalP"/>
    </source>
</evidence>
<keyword evidence="1" id="KW-0732">Signal</keyword>
<organism evidence="3 4">
    <name type="scientific">Heterodera schachtii</name>
    <name type="common">Sugarbeet cyst nematode worm</name>
    <name type="synonym">Tylenchus schachtii</name>
    <dbReference type="NCBI Taxonomy" id="97005"/>
    <lineage>
        <taxon>Eukaryota</taxon>
        <taxon>Metazoa</taxon>
        <taxon>Ecdysozoa</taxon>
        <taxon>Nematoda</taxon>
        <taxon>Chromadorea</taxon>
        <taxon>Rhabditida</taxon>
        <taxon>Tylenchina</taxon>
        <taxon>Tylenchomorpha</taxon>
        <taxon>Tylenchoidea</taxon>
        <taxon>Heteroderidae</taxon>
        <taxon>Heteroderinae</taxon>
        <taxon>Heterodera</taxon>
    </lineage>
</organism>